<keyword evidence="2" id="KW-1185">Reference proteome</keyword>
<gene>
    <name evidence="1" type="ORF">LTR09_009188</name>
</gene>
<protein>
    <submittedName>
        <fullName evidence="1">Uncharacterized protein</fullName>
    </submittedName>
</protein>
<evidence type="ECO:0000313" key="2">
    <source>
        <dbReference type="Proteomes" id="UP001271007"/>
    </source>
</evidence>
<organism evidence="1 2">
    <name type="scientific">Extremus antarcticus</name>
    <dbReference type="NCBI Taxonomy" id="702011"/>
    <lineage>
        <taxon>Eukaryota</taxon>
        <taxon>Fungi</taxon>
        <taxon>Dikarya</taxon>
        <taxon>Ascomycota</taxon>
        <taxon>Pezizomycotina</taxon>
        <taxon>Dothideomycetes</taxon>
        <taxon>Dothideomycetidae</taxon>
        <taxon>Mycosphaerellales</taxon>
        <taxon>Extremaceae</taxon>
        <taxon>Extremus</taxon>
    </lineage>
</organism>
<comment type="caution">
    <text evidence="1">The sequence shown here is derived from an EMBL/GenBank/DDBJ whole genome shotgun (WGS) entry which is preliminary data.</text>
</comment>
<dbReference type="Proteomes" id="UP001271007">
    <property type="component" value="Unassembled WGS sequence"/>
</dbReference>
<reference evidence="1" key="1">
    <citation type="submission" date="2023-04" db="EMBL/GenBank/DDBJ databases">
        <title>Black Yeasts Isolated from many extreme environments.</title>
        <authorList>
            <person name="Coleine C."/>
            <person name="Stajich J.E."/>
            <person name="Selbmann L."/>
        </authorList>
    </citation>
    <scope>NUCLEOTIDE SEQUENCE</scope>
    <source>
        <strain evidence="1">CCFEE 5312</strain>
    </source>
</reference>
<sequence length="287" mass="33152">MAQPPGIIKHIEAQTHRLVTIETKWTAQTFAKCHGEDLTSRFTVNNRDDFNHLHIYINIHRDVFAFSTWDYPGPTSTLPKVLTLTLRHNAEWHDDNHWGGPSQYWAKLVLERPTLLRLSQVRFELEVIDAENVHQLRHFGEQQKQIFQSPQRPGHDIQVKFQENDLSKLTWPEHDAPENDKTCTKTVHRVATLIWTITPTKVTEQTTDQCQMKKDSPNTCSSGLCVANSMTSSGHTTRSWRTMQISGWKTSTRTMTTSGIINYSWTYLQRWEKEGSLLNFVAIGQGR</sequence>
<proteinExistence type="predicted"/>
<dbReference type="EMBL" id="JAWDJX010000039">
    <property type="protein sequence ID" value="KAK3049521.1"/>
    <property type="molecule type" value="Genomic_DNA"/>
</dbReference>
<name>A0AAJ0DGM4_9PEZI</name>
<dbReference type="AlphaFoldDB" id="A0AAJ0DGM4"/>
<accession>A0AAJ0DGM4</accession>
<evidence type="ECO:0000313" key="1">
    <source>
        <dbReference type="EMBL" id="KAK3049521.1"/>
    </source>
</evidence>